<evidence type="ECO:0000256" key="3">
    <source>
        <dbReference type="ARBA" id="ARBA00009158"/>
    </source>
</evidence>
<feature type="coiled-coil region" evidence="14">
    <location>
        <begin position="326"/>
        <end position="357"/>
    </location>
</feature>
<evidence type="ECO:0000256" key="11">
    <source>
        <dbReference type="ARBA" id="ARBA00023254"/>
    </source>
</evidence>
<comment type="similarity">
    <text evidence="3">Belongs to the MNS1 family.</text>
</comment>
<proteinExistence type="inferred from homology"/>
<comment type="caution">
    <text evidence="16">The sequence shown here is derived from an EMBL/GenBank/DDBJ whole genome shotgun (WGS) entry which is preliminary data.</text>
</comment>
<keyword evidence="6" id="KW-0282">Flagellum</keyword>
<keyword evidence="11" id="KW-0469">Meiosis</keyword>
<sequence length="413" mass="51484">MAKELARINFEKQREEKTRQQIVENSFELRELRSKLNSAYMNKERAAQMAEKEAMRFETMREEADLARKMKSEHERGYIEQQMLEQKCHQERAQYQKELEHQLLEKERKKQEAYEEFLKEKLLVDEIVRKIYEEDQMERQLKLEKVRATKQHIEEFKRQQDEWRRMEQERMEAENRRIMEFVKRQQLVEESRMAKMREREKAKEQLQTMLSKKIEEEKKQREEMERVLEELYLEEQEEANRMREIEAMEKKIRQRLRMQQDCREQMVFKEMQRQAEKEEEEAFRKSMMAKFAEDDRIEQMNAQKRRMKQLEHRREVEKLIEGRRRQRQADMELEAREREIEQEREALRRQIIEDERQQLLKRHATHLLGYMPKGLLHEDDLEHFDEEFRKKFKARQDAIFSEDSWDDDDVRLK</sequence>
<protein>
    <recommendedName>
        <fullName evidence="4">Meiosis-specific nuclear structural protein 1</fullName>
    </recommendedName>
</protein>
<evidence type="ECO:0000313" key="16">
    <source>
        <dbReference type="EMBL" id="KAG7509829.1"/>
    </source>
</evidence>
<evidence type="ECO:0000256" key="1">
    <source>
        <dbReference type="ARBA" id="ARBA00004123"/>
    </source>
</evidence>
<dbReference type="EMBL" id="JAGKHQ010000008">
    <property type="protein sequence ID" value="KAG7509829.1"/>
    <property type="molecule type" value="Genomic_DNA"/>
</dbReference>
<organism evidence="16 17">
    <name type="scientific">Solea senegalensis</name>
    <name type="common">Senegalese sole</name>
    <dbReference type="NCBI Taxonomy" id="28829"/>
    <lineage>
        <taxon>Eukaryota</taxon>
        <taxon>Metazoa</taxon>
        <taxon>Chordata</taxon>
        <taxon>Craniata</taxon>
        <taxon>Vertebrata</taxon>
        <taxon>Euteleostomi</taxon>
        <taxon>Actinopterygii</taxon>
        <taxon>Neopterygii</taxon>
        <taxon>Teleostei</taxon>
        <taxon>Neoteleostei</taxon>
        <taxon>Acanthomorphata</taxon>
        <taxon>Carangaria</taxon>
        <taxon>Pleuronectiformes</taxon>
        <taxon>Pleuronectoidei</taxon>
        <taxon>Soleidae</taxon>
        <taxon>Solea</taxon>
    </lineage>
</organism>
<keyword evidence="9" id="KW-0206">Cytoskeleton</keyword>
<evidence type="ECO:0000256" key="5">
    <source>
        <dbReference type="ARBA" id="ARBA00022490"/>
    </source>
</evidence>
<dbReference type="PANTHER" id="PTHR19265">
    <property type="entry name" value="MEIOSIS-SPECIFIC NUCLEAR STRUCTURAL PROTEIN 1"/>
    <property type="match status" value="1"/>
</dbReference>
<reference evidence="16 17" key="1">
    <citation type="journal article" date="2021" name="Sci. Rep.">
        <title>Chromosome anchoring in Senegalese sole (Solea senegalensis) reveals sex-associated markers and genome rearrangements in flatfish.</title>
        <authorList>
            <person name="Guerrero-Cozar I."/>
            <person name="Gomez-Garrido J."/>
            <person name="Berbel C."/>
            <person name="Martinez-Blanch J.F."/>
            <person name="Alioto T."/>
            <person name="Claros M.G."/>
            <person name="Gagnaire P.A."/>
            <person name="Manchado M."/>
        </authorList>
    </citation>
    <scope>NUCLEOTIDE SEQUENCE [LARGE SCALE GENOMIC DNA]</scope>
    <source>
        <strain evidence="16">Sse05_10M</strain>
    </source>
</reference>
<dbReference type="GO" id="GO:0044782">
    <property type="term" value="P:cilium organization"/>
    <property type="evidence" value="ECO:0007669"/>
    <property type="project" value="TreeGrafter"/>
</dbReference>
<dbReference type="GO" id="GO:0031514">
    <property type="term" value="C:motile cilium"/>
    <property type="evidence" value="ECO:0007669"/>
    <property type="project" value="TreeGrafter"/>
</dbReference>
<dbReference type="InterPro" id="IPR043597">
    <property type="entry name" value="TPH_dom"/>
</dbReference>
<feature type="coiled-coil region" evidence="14">
    <location>
        <begin position="156"/>
        <end position="248"/>
    </location>
</feature>
<feature type="domain" description="Trichohyalin-plectin-homology" evidence="15">
    <location>
        <begin position="23"/>
        <end position="373"/>
    </location>
</feature>
<keyword evidence="10" id="KW-0539">Nucleus</keyword>
<keyword evidence="5" id="KW-0963">Cytoplasm</keyword>
<keyword evidence="12" id="KW-0966">Cell projection</keyword>
<evidence type="ECO:0000256" key="9">
    <source>
        <dbReference type="ARBA" id="ARBA00023212"/>
    </source>
</evidence>
<evidence type="ECO:0000256" key="10">
    <source>
        <dbReference type="ARBA" id="ARBA00023242"/>
    </source>
</evidence>
<evidence type="ECO:0000256" key="14">
    <source>
        <dbReference type="SAM" id="Coils"/>
    </source>
</evidence>
<dbReference type="GO" id="GO:0051321">
    <property type="term" value="P:meiotic cell cycle"/>
    <property type="evidence" value="ECO:0007669"/>
    <property type="project" value="UniProtKB-KW"/>
</dbReference>
<accession>A0AAV6RXL0</accession>
<evidence type="ECO:0000256" key="4">
    <source>
        <dbReference type="ARBA" id="ARBA00014813"/>
    </source>
</evidence>
<keyword evidence="17" id="KW-1185">Reference proteome</keyword>
<keyword evidence="7 14" id="KW-0175">Coiled coil</keyword>
<dbReference type="Pfam" id="PF13868">
    <property type="entry name" value="TPH"/>
    <property type="match status" value="1"/>
</dbReference>
<keyword evidence="8" id="KW-0969">Cilium</keyword>
<dbReference type="AlphaFoldDB" id="A0AAV6RXL0"/>
<gene>
    <name evidence="16" type="ORF">JOB18_006232</name>
</gene>
<evidence type="ECO:0000313" key="17">
    <source>
        <dbReference type="Proteomes" id="UP000693946"/>
    </source>
</evidence>
<evidence type="ECO:0000256" key="8">
    <source>
        <dbReference type="ARBA" id="ARBA00023069"/>
    </source>
</evidence>
<evidence type="ECO:0000256" key="13">
    <source>
        <dbReference type="ARBA" id="ARBA00046114"/>
    </source>
</evidence>
<dbReference type="Proteomes" id="UP000693946">
    <property type="component" value="Linkage Group LG16"/>
</dbReference>
<evidence type="ECO:0000256" key="2">
    <source>
        <dbReference type="ARBA" id="ARBA00004611"/>
    </source>
</evidence>
<evidence type="ECO:0000256" key="6">
    <source>
        <dbReference type="ARBA" id="ARBA00022846"/>
    </source>
</evidence>
<dbReference type="GO" id="GO:0005634">
    <property type="term" value="C:nucleus"/>
    <property type="evidence" value="ECO:0007669"/>
    <property type="project" value="UniProtKB-SubCell"/>
</dbReference>
<name>A0AAV6RXL0_SOLSE</name>
<evidence type="ECO:0000259" key="15">
    <source>
        <dbReference type="Pfam" id="PF13868"/>
    </source>
</evidence>
<evidence type="ECO:0000256" key="12">
    <source>
        <dbReference type="ARBA" id="ARBA00023273"/>
    </source>
</evidence>
<evidence type="ECO:0000256" key="7">
    <source>
        <dbReference type="ARBA" id="ARBA00023054"/>
    </source>
</evidence>
<dbReference type="InterPro" id="IPR026504">
    <property type="entry name" value="MNS1"/>
</dbReference>
<comment type="subcellular location">
    <subcellularLocation>
        <location evidence="2">Cytoplasm</location>
        <location evidence="2">Cytoskeleton</location>
        <location evidence="2">Flagellum axoneme</location>
    </subcellularLocation>
    <subcellularLocation>
        <location evidence="1">Nucleus</location>
    </subcellularLocation>
</comment>
<comment type="function">
    <text evidence="13">Microtubule inner protein (MIP) part of the dynein-decorated doublet microtubules (DMTs) in cilia axoneme, which is required for motile cilia beating. May play a role in the control of meiotic division and germ cell differentiation through regulation of pairing and recombination during meiosis. Required for sperm flagella assembly. May play a role in the assembly and function of the outer dynein arm-docking complex (ODA-DC). ODA-DC mediates outer dynein arms (ODA) binding onto the axonemal doublet microtubules.</text>
</comment>
<dbReference type="PANTHER" id="PTHR19265:SF0">
    <property type="entry name" value="MEIOSIS-SPECIFIC NUCLEAR STRUCTURAL PROTEIN 1"/>
    <property type="match status" value="1"/>
</dbReference>